<dbReference type="RefSeq" id="WP_359258446.1">
    <property type="nucleotide sequence ID" value="NZ_JBFAEG010000017.1"/>
</dbReference>
<proteinExistence type="predicted"/>
<comment type="caution">
    <text evidence="2">The sequence shown here is derived from an EMBL/GenBank/DDBJ whole genome shotgun (WGS) entry which is preliminary data.</text>
</comment>
<sequence>MSASRLERTARARRSRTRSRNVSPRPALVISSLKPHQYDLRPSCASLICPDCKTWVPITGIQARQQKLVPHDTGRAGKDAAVRCQGSNRLVSVDVAFEAWQKRLEGGGAETAARRRTTVRRKPKVAATPAVTHMVVQDLDAKGALRLYRAHAEQCTACQESGHTHCAEGSPLARLYLYKLRNAPVAAAARKEEGEPGDGRTLWLLREMQWASTESAVREADTRRAQLPDGDTPLGAPPVPLKTLHPKPPAR</sequence>
<feature type="region of interest" description="Disordered" evidence="1">
    <location>
        <begin position="1"/>
        <end position="25"/>
    </location>
</feature>
<protein>
    <submittedName>
        <fullName evidence="2">Uncharacterized protein</fullName>
    </submittedName>
</protein>
<keyword evidence="3" id="KW-1185">Reference proteome</keyword>
<dbReference type="Proteomes" id="UP001551011">
    <property type="component" value="Unassembled WGS sequence"/>
</dbReference>
<feature type="compositionally biased region" description="Basic and acidic residues" evidence="1">
    <location>
        <begin position="216"/>
        <end position="226"/>
    </location>
</feature>
<feature type="compositionally biased region" description="Basic and acidic residues" evidence="1">
    <location>
        <begin position="1"/>
        <end position="10"/>
    </location>
</feature>
<accession>A0ABV3ADB1</accession>
<reference evidence="2 3" key="1">
    <citation type="submission" date="2024-06" db="EMBL/GenBank/DDBJ databases">
        <title>The Natural Products Discovery Center: Release of the First 8490 Sequenced Strains for Exploring Actinobacteria Biosynthetic Diversity.</title>
        <authorList>
            <person name="Kalkreuter E."/>
            <person name="Kautsar S.A."/>
            <person name="Yang D."/>
            <person name="Bader C.D."/>
            <person name="Teijaro C.N."/>
            <person name="Fluegel L."/>
            <person name="Davis C.M."/>
            <person name="Simpson J.R."/>
            <person name="Lauterbach L."/>
            <person name="Steele A.D."/>
            <person name="Gui C."/>
            <person name="Meng S."/>
            <person name="Li G."/>
            <person name="Viehrig K."/>
            <person name="Ye F."/>
            <person name="Su P."/>
            <person name="Kiefer A.F."/>
            <person name="Nichols A."/>
            <person name="Cepeda A.J."/>
            <person name="Yan W."/>
            <person name="Fan B."/>
            <person name="Jiang Y."/>
            <person name="Adhikari A."/>
            <person name="Zheng C.-J."/>
            <person name="Schuster L."/>
            <person name="Cowan T.M."/>
            <person name="Smanski M.J."/>
            <person name="Chevrette M.G."/>
            <person name="De Carvalho L.P.S."/>
            <person name="Shen B."/>
        </authorList>
    </citation>
    <scope>NUCLEOTIDE SEQUENCE [LARGE SCALE GENOMIC DNA]</scope>
    <source>
        <strain evidence="2 3">NPDC020594</strain>
    </source>
</reference>
<evidence type="ECO:0000256" key="1">
    <source>
        <dbReference type="SAM" id="MobiDB-lite"/>
    </source>
</evidence>
<organism evidence="2 3">
    <name type="scientific">Streptomyces flaveolus</name>
    <dbReference type="NCBI Taxonomy" id="67297"/>
    <lineage>
        <taxon>Bacteria</taxon>
        <taxon>Bacillati</taxon>
        <taxon>Actinomycetota</taxon>
        <taxon>Actinomycetes</taxon>
        <taxon>Kitasatosporales</taxon>
        <taxon>Streptomycetaceae</taxon>
        <taxon>Streptomyces</taxon>
    </lineage>
</organism>
<feature type="region of interest" description="Disordered" evidence="1">
    <location>
        <begin position="214"/>
        <end position="251"/>
    </location>
</feature>
<evidence type="ECO:0000313" key="3">
    <source>
        <dbReference type="Proteomes" id="UP001551011"/>
    </source>
</evidence>
<evidence type="ECO:0000313" key="2">
    <source>
        <dbReference type="EMBL" id="MEU5709941.1"/>
    </source>
</evidence>
<dbReference type="EMBL" id="JBFAEG010000017">
    <property type="protein sequence ID" value="MEU5709941.1"/>
    <property type="molecule type" value="Genomic_DNA"/>
</dbReference>
<name>A0ABV3ADB1_9ACTN</name>
<gene>
    <name evidence="2" type="ORF">AB0H04_24200</name>
</gene>